<accession>A0A9P5AFY1</accession>
<keyword evidence="2" id="KW-0732">Signal</keyword>
<dbReference type="EMBL" id="PVQB02000430">
    <property type="protein sequence ID" value="KAF4337252.1"/>
    <property type="molecule type" value="Genomic_DNA"/>
</dbReference>
<comment type="caution">
    <text evidence="3">The sequence shown here is derived from an EMBL/GenBank/DDBJ whole genome shotgun (WGS) entry which is preliminary data.</text>
</comment>
<evidence type="ECO:0000256" key="1">
    <source>
        <dbReference type="SAM" id="MobiDB-lite"/>
    </source>
</evidence>
<evidence type="ECO:0000313" key="4">
    <source>
        <dbReference type="Proteomes" id="UP000730481"/>
    </source>
</evidence>
<dbReference type="Gene3D" id="2.60.120.260">
    <property type="entry name" value="Galactose-binding domain-like"/>
    <property type="match status" value="1"/>
</dbReference>
<protein>
    <recommendedName>
        <fullName evidence="5">CBM-cenC domain-containing protein</fullName>
    </recommendedName>
</protein>
<organism evidence="3 4">
    <name type="scientific">Fusarium beomiforme</name>
    <dbReference type="NCBI Taxonomy" id="44412"/>
    <lineage>
        <taxon>Eukaryota</taxon>
        <taxon>Fungi</taxon>
        <taxon>Dikarya</taxon>
        <taxon>Ascomycota</taxon>
        <taxon>Pezizomycotina</taxon>
        <taxon>Sordariomycetes</taxon>
        <taxon>Hypocreomycetidae</taxon>
        <taxon>Hypocreales</taxon>
        <taxon>Nectriaceae</taxon>
        <taxon>Fusarium</taxon>
        <taxon>Fusarium burgessii species complex</taxon>
    </lineage>
</organism>
<dbReference type="OrthoDB" id="5102317at2759"/>
<feature type="chain" id="PRO_5040428289" description="CBM-cenC domain-containing protein" evidence="2">
    <location>
        <begin position="20"/>
        <end position="313"/>
    </location>
</feature>
<name>A0A9P5AFY1_9HYPO</name>
<feature type="signal peptide" evidence="2">
    <location>
        <begin position="1"/>
        <end position="19"/>
    </location>
</feature>
<gene>
    <name evidence="3" type="ORF">FBEOM_8841</name>
</gene>
<feature type="region of interest" description="Disordered" evidence="1">
    <location>
        <begin position="52"/>
        <end position="77"/>
    </location>
</feature>
<keyword evidence="4" id="KW-1185">Reference proteome</keyword>
<dbReference type="AlphaFoldDB" id="A0A9P5AFY1"/>
<reference evidence="3" key="2">
    <citation type="submission" date="2020-02" db="EMBL/GenBank/DDBJ databases">
        <title>Identification and distribution of gene clusters putatively required for synthesis of sphingolipid metabolism inhibitors in phylogenetically diverse species of the filamentous fungus Fusarium.</title>
        <authorList>
            <person name="Kim H.-S."/>
            <person name="Busman M."/>
            <person name="Brown D.W."/>
            <person name="Divon H."/>
            <person name="Uhlig S."/>
            <person name="Proctor R.H."/>
        </authorList>
    </citation>
    <scope>NUCLEOTIDE SEQUENCE</scope>
    <source>
        <strain evidence="3">NRRL 25174</strain>
    </source>
</reference>
<evidence type="ECO:0000313" key="3">
    <source>
        <dbReference type="EMBL" id="KAF4337252.1"/>
    </source>
</evidence>
<sequence length="313" mass="32348">MRSITFALRLLALGCGVLASPCLPHPPTSLTISTVATLSTESTESTTVLTTTTASDSEPTTTLSIDPTESSSELTTASAIESTAIVSIASTESISESTTTAVSESTASTESNPVSTTASAESTTVFIPASTTSEAVQSTTTAAAAEPQEPNLLVNSGFEDGSVDPWKLFRPTANQGQISIARDQFYEGSQSGHFQHGASSSVVFWGMYQSVDASSLVAQNSYQITLRIRVAPGTCSSIAVGAVYSNNVRITGGMVTVDVAAASIDWIKVTTVVQYSQAALNGGPGIAIMSTCTAGASFWVDDVALRNYIEPTP</sequence>
<feature type="region of interest" description="Disordered" evidence="1">
    <location>
        <begin position="93"/>
        <end position="122"/>
    </location>
</feature>
<evidence type="ECO:0000256" key="2">
    <source>
        <dbReference type="SAM" id="SignalP"/>
    </source>
</evidence>
<reference evidence="3" key="1">
    <citation type="journal article" date="2017" name="Mycologia">
        <title>Fusarium algeriense, sp. nov., a novel toxigenic crown rot pathogen of durum wheat from Algeria is nested in the Fusarium burgessii species complex.</title>
        <authorList>
            <person name="Laraba I."/>
            <person name="Keddad A."/>
            <person name="Boureghda H."/>
            <person name="Abdallah N."/>
            <person name="Vaughan M.M."/>
            <person name="Proctor R.H."/>
            <person name="Busman M."/>
            <person name="O'Donnell K."/>
        </authorList>
    </citation>
    <scope>NUCLEOTIDE SEQUENCE</scope>
    <source>
        <strain evidence="3">NRRL 25174</strain>
    </source>
</reference>
<proteinExistence type="predicted"/>
<dbReference type="Proteomes" id="UP000730481">
    <property type="component" value="Unassembled WGS sequence"/>
</dbReference>
<evidence type="ECO:0008006" key="5">
    <source>
        <dbReference type="Google" id="ProtNLM"/>
    </source>
</evidence>